<dbReference type="GO" id="GO:0046983">
    <property type="term" value="F:protein dimerization activity"/>
    <property type="evidence" value="ECO:0007669"/>
    <property type="project" value="InterPro"/>
</dbReference>
<evidence type="ECO:0000259" key="1">
    <source>
        <dbReference type="PROSITE" id="PS51500"/>
    </source>
</evidence>
<protein>
    <submittedName>
        <fullName evidence="2">Anti-repressor SinI family protein</fullName>
    </submittedName>
</protein>
<sequence>MQGFRQLEQHEHDTRLDPNWIHLMIAAKEIGISIEEVRQFLQECTPGGDEPD</sequence>
<reference evidence="2" key="1">
    <citation type="submission" date="2020-09" db="EMBL/GenBank/DDBJ databases">
        <title>A novel bacterium of genus Paenibacillus, isolated from South China Sea.</title>
        <authorList>
            <person name="Huang H."/>
            <person name="Mo K."/>
            <person name="Hu Y."/>
        </authorList>
    </citation>
    <scope>NUCLEOTIDE SEQUENCE</scope>
    <source>
        <strain evidence="2">IB182363</strain>
    </source>
</reference>
<dbReference type="AlphaFoldDB" id="A0A927H0P6"/>
<organism evidence="2 3">
    <name type="scientific">Paenibacillus oceani</name>
    <dbReference type="NCBI Taxonomy" id="2772510"/>
    <lineage>
        <taxon>Bacteria</taxon>
        <taxon>Bacillati</taxon>
        <taxon>Bacillota</taxon>
        <taxon>Bacilli</taxon>
        <taxon>Bacillales</taxon>
        <taxon>Paenibacillaceae</taxon>
        <taxon>Paenibacillus</taxon>
    </lineage>
</organism>
<feature type="domain" description="Sin" evidence="1">
    <location>
        <begin position="7"/>
        <end position="45"/>
    </location>
</feature>
<dbReference type="RefSeq" id="WP_190929925.1">
    <property type="nucleotide sequence ID" value="NZ_JACXJA010000028.1"/>
</dbReference>
<comment type="caution">
    <text evidence="2">The sequence shown here is derived from an EMBL/GenBank/DDBJ whole genome shotgun (WGS) entry which is preliminary data.</text>
</comment>
<accession>A0A927H0P6</accession>
<dbReference type="Proteomes" id="UP000639396">
    <property type="component" value="Unassembled WGS sequence"/>
</dbReference>
<proteinExistence type="predicted"/>
<evidence type="ECO:0000313" key="3">
    <source>
        <dbReference type="Proteomes" id="UP000639396"/>
    </source>
</evidence>
<dbReference type="PROSITE" id="PS51500">
    <property type="entry name" value="SIN"/>
    <property type="match status" value="1"/>
</dbReference>
<dbReference type="GO" id="GO:0006355">
    <property type="term" value="P:regulation of DNA-templated transcription"/>
    <property type="evidence" value="ECO:0007669"/>
    <property type="project" value="InterPro"/>
</dbReference>
<dbReference type="InterPro" id="IPR036281">
    <property type="entry name" value="SinR/SinI_dimer_dom_sf"/>
</dbReference>
<dbReference type="EMBL" id="JACXJA010000028">
    <property type="protein sequence ID" value="MBD2864301.1"/>
    <property type="molecule type" value="Genomic_DNA"/>
</dbReference>
<dbReference type="Pfam" id="PF08671">
    <property type="entry name" value="SinI"/>
    <property type="match status" value="1"/>
</dbReference>
<evidence type="ECO:0000313" key="2">
    <source>
        <dbReference type="EMBL" id="MBD2864301.1"/>
    </source>
</evidence>
<dbReference type="SUPFAM" id="SSF47406">
    <property type="entry name" value="SinR repressor dimerisation domain-like"/>
    <property type="match status" value="1"/>
</dbReference>
<dbReference type="InterPro" id="IPR010981">
    <property type="entry name" value="SinR/SinI_dimer_dom"/>
</dbReference>
<keyword evidence="3" id="KW-1185">Reference proteome</keyword>
<name>A0A927H0P6_9BACL</name>
<gene>
    <name evidence="2" type="ORF">IDH45_20155</name>
</gene>